<feature type="region of interest" description="Disordered" evidence="5">
    <location>
        <begin position="195"/>
        <end position="215"/>
    </location>
</feature>
<feature type="domain" description="Glycosyl hydrolase family 36 N-terminal" evidence="7">
    <location>
        <begin position="22"/>
        <end position="274"/>
    </location>
</feature>
<evidence type="ECO:0000256" key="1">
    <source>
        <dbReference type="ARBA" id="ARBA00001255"/>
    </source>
</evidence>
<dbReference type="EC" id="3.2.1.22" evidence="2"/>
<evidence type="ECO:0000259" key="6">
    <source>
        <dbReference type="Pfam" id="PF16874"/>
    </source>
</evidence>
<sequence>MSDLVHLESDGVAVLIDASAPGLPRVLHWGAALGRRIGDDDGSTSAAADASAAAIVAAVDRQAAPGTLDAAWQLSLSPLEGDGWSGRPGLQVRVGGVLHHPRWAVQHSSATATRFEVVARDEASDLVLEFELSIEAGGVVAVDQRLRRDDTAGGETAGDAAPAIEVDWLEATLPVPSTTDRLLSFDGRWTREKRPVTTDMPAGSTVRQSRRGRPGHDAPTLFAALEAAPRWGDGRVWAAHVAWSSDASYRVDRVTDQATLIGGGELLRPGEVVLAPGDAYAAPRVLFAHSRAGLDGVADGFHTLLRSRPHHPTTPRPFVLNTWEAVYFDHDPARVLALAEQAAAVGVERFVLDDGWFLGRRDDTTSLGDWVVDRAVWPEGLGPLAARVHELGMQFGLWFEPEMVSRDSDVARAHPDWLLHDAGHLDHDPRLSWRTQFVLDLANPAAFDHVLGQVDALVADLGIDFIKWDHNRDLVESVHDGRPGVHGQTLATYRLMDELRRRHPSLEIESCSSGGARTDLGILEHTDRVWASDSNDPVERQDVQRWTGLLLPPELVGAHVGPATSHSSGRTTALSYRMATSLMGSAGLEWDILGCDEDELAAISRFTALYRELRPITHHGRVVHPDLRDPAWRVTGYVASDAAVFVVATVASLEDARAERLRLPGLDPDRTYRVRVRDEIGAAAHGWITPGWFAAGELELPGAVLAEVGLQLPTLWPEQAFVLHLEAR</sequence>
<evidence type="ECO:0000256" key="2">
    <source>
        <dbReference type="ARBA" id="ARBA00012755"/>
    </source>
</evidence>
<dbReference type="Proteomes" id="UP000431080">
    <property type="component" value="Unassembled WGS sequence"/>
</dbReference>
<reference evidence="8 9" key="1">
    <citation type="submission" date="2019-10" db="EMBL/GenBank/DDBJ databases">
        <authorList>
            <person name="Nie G."/>
            <person name="Ming H."/>
            <person name="Yi B."/>
        </authorList>
    </citation>
    <scope>NUCLEOTIDE SEQUENCE [LARGE SCALE GENOMIC DNA]</scope>
    <source>
        <strain evidence="8 9">CFH 90414</strain>
    </source>
</reference>
<keyword evidence="9" id="KW-1185">Reference proteome</keyword>
<dbReference type="SUPFAM" id="SSF51445">
    <property type="entry name" value="(Trans)glycosidases"/>
    <property type="match status" value="1"/>
</dbReference>
<dbReference type="CDD" id="cd14791">
    <property type="entry name" value="GH36"/>
    <property type="match status" value="1"/>
</dbReference>
<protein>
    <recommendedName>
        <fullName evidence="2">alpha-galactosidase</fullName>
        <ecNumber evidence="2">3.2.1.22</ecNumber>
    </recommendedName>
</protein>
<accession>A0A6I2F6N0</accession>
<dbReference type="InterPro" id="IPR002252">
    <property type="entry name" value="Glyco_hydro_36"/>
</dbReference>
<dbReference type="InterPro" id="IPR017853">
    <property type="entry name" value="GH"/>
</dbReference>
<dbReference type="PRINTS" id="PR00743">
    <property type="entry name" value="GLHYDRLASE36"/>
</dbReference>
<dbReference type="RefSeq" id="WP_312855029.1">
    <property type="nucleotide sequence ID" value="NZ_WJIF01000003.1"/>
</dbReference>
<name>A0A6I2F6N0_9MICO</name>
<dbReference type="EMBL" id="WJIF01000003">
    <property type="protein sequence ID" value="MRG59914.1"/>
    <property type="molecule type" value="Genomic_DNA"/>
</dbReference>
<feature type="domain" description="Glycosyl hydrolase family 36 C-terminal" evidence="6">
    <location>
        <begin position="635"/>
        <end position="725"/>
    </location>
</feature>
<gene>
    <name evidence="8" type="ORF">GE115_08530</name>
</gene>
<dbReference type="Gene3D" id="2.70.98.60">
    <property type="entry name" value="alpha-galactosidase from lactobacil brevis"/>
    <property type="match status" value="1"/>
</dbReference>
<dbReference type="PANTHER" id="PTHR43053:SF3">
    <property type="entry name" value="ALPHA-GALACTOSIDASE C-RELATED"/>
    <property type="match status" value="1"/>
</dbReference>
<comment type="catalytic activity">
    <reaction evidence="1">
        <text>Hydrolysis of terminal, non-reducing alpha-D-galactose residues in alpha-D-galactosides, including galactose oligosaccharides, galactomannans and galactolipids.</text>
        <dbReference type="EC" id="3.2.1.22"/>
    </reaction>
</comment>
<dbReference type="Gene3D" id="3.20.20.70">
    <property type="entry name" value="Aldolase class I"/>
    <property type="match status" value="1"/>
</dbReference>
<dbReference type="Pfam" id="PF16874">
    <property type="entry name" value="Glyco_hydro_36C"/>
    <property type="match status" value="1"/>
</dbReference>
<evidence type="ECO:0000256" key="3">
    <source>
        <dbReference type="ARBA" id="ARBA00022801"/>
    </source>
</evidence>
<evidence type="ECO:0000313" key="9">
    <source>
        <dbReference type="Proteomes" id="UP000431080"/>
    </source>
</evidence>
<dbReference type="InterPro" id="IPR050985">
    <property type="entry name" value="Alpha-glycosidase_related"/>
</dbReference>
<dbReference type="InterPro" id="IPR013785">
    <property type="entry name" value="Aldolase_TIM"/>
</dbReference>
<dbReference type="Pfam" id="PF02065">
    <property type="entry name" value="Melibiase"/>
    <property type="match status" value="1"/>
</dbReference>
<comment type="caution">
    <text evidence="8">The sequence shown here is derived from an EMBL/GenBank/DDBJ whole genome shotgun (WGS) entry which is preliminary data.</text>
</comment>
<evidence type="ECO:0000259" key="7">
    <source>
        <dbReference type="Pfam" id="PF16875"/>
    </source>
</evidence>
<evidence type="ECO:0000256" key="5">
    <source>
        <dbReference type="SAM" id="MobiDB-lite"/>
    </source>
</evidence>
<dbReference type="InterPro" id="IPR038417">
    <property type="entry name" value="Alpga-gal_N_sf"/>
</dbReference>
<evidence type="ECO:0000313" key="8">
    <source>
        <dbReference type="EMBL" id="MRG59914.1"/>
    </source>
</evidence>
<dbReference type="AlphaFoldDB" id="A0A6I2F6N0"/>
<dbReference type="InterPro" id="IPR013780">
    <property type="entry name" value="Glyco_hydro_b"/>
</dbReference>
<dbReference type="InterPro" id="IPR000111">
    <property type="entry name" value="Glyco_hydro_27/36_CS"/>
</dbReference>
<dbReference type="GO" id="GO:0016052">
    <property type="term" value="P:carbohydrate catabolic process"/>
    <property type="evidence" value="ECO:0007669"/>
    <property type="project" value="InterPro"/>
</dbReference>
<organism evidence="8 9">
    <name type="scientific">Agromyces agglutinans</name>
    <dbReference type="NCBI Taxonomy" id="2662258"/>
    <lineage>
        <taxon>Bacteria</taxon>
        <taxon>Bacillati</taxon>
        <taxon>Actinomycetota</taxon>
        <taxon>Actinomycetes</taxon>
        <taxon>Micrococcales</taxon>
        <taxon>Microbacteriaceae</taxon>
        <taxon>Agromyces</taxon>
    </lineage>
</organism>
<proteinExistence type="predicted"/>
<dbReference type="FunFam" id="3.20.20.70:FF:000118">
    <property type="entry name" value="Alpha-galactosidase"/>
    <property type="match status" value="1"/>
</dbReference>
<dbReference type="GO" id="GO:0004557">
    <property type="term" value="F:alpha-galactosidase activity"/>
    <property type="evidence" value="ECO:0007669"/>
    <property type="project" value="UniProtKB-EC"/>
</dbReference>
<keyword evidence="4" id="KW-0326">Glycosidase</keyword>
<dbReference type="PANTHER" id="PTHR43053">
    <property type="entry name" value="GLYCOSIDASE FAMILY 31"/>
    <property type="match status" value="1"/>
</dbReference>
<keyword evidence="3" id="KW-0378">Hydrolase</keyword>
<dbReference type="Gene3D" id="2.60.40.1180">
    <property type="entry name" value="Golgi alpha-mannosidase II"/>
    <property type="match status" value="1"/>
</dbReference>
<dbReference type="InterPro" id="IPR031704">
    <property type="entry name" value="Glyco_hydro_36_N"/>
</dbReference>
<dbReference type="InterPro" id="IPR031705">
    <property type="entry name" value="Glyco_hydro_36_C"/>
</dbReference>
<dbReference type="Pfam" id="PF16875">
    <property type="entry name" value="Glyco_hydro_36N"/>
    <property type="match status" value="1"/>
</dbReference>
<dbReference type="PROSITE" id="PS00512">
    <property type="entry name" value="ALPHA_GALACTOSIDASE"/>
    <property type="match status" value="1"/>
</dbReference>
<evidence type="ECO:0000256" key="4">
    <source>
        <dbReference type="ARBA" id="ARBA00023295"/>
    </source>
</evidence>